<proteinExistence type="predicted"/>
<reference evidence="1 2" key="1">
    <citation type="journal article" date="2013" name="ISME J.">
        <title>Comparative genomics of pathogenic lineages of Vibrio nigripulchritudo identifies virulence-associated traits.</title>
        <authorList>
            <person name="Goudenege D."/>
            <person name="Labreuche Y."/>
            <person name="Krin E."/>
            <person name="Ansquer D."/>
            <person name="Mangenot S."/>
            <person name="Calteau A."/>
            <person name="Medigue C."/>
            <person name="Mazel D."/>
            <person name="Polz M.F."/>
            <person name="Le Roux F."/>
        </authorList>
    </citation>
    <scope>NUCLEOTIDE SEQUENCE [LARGE SCALE GENOMIC DNA]</scope>
    <source>
        <strain evidence="1 2">SOn1</strain>
    </source>
</reference>
<name>A0AAV2VSN3_9VIBR</name>
<dbReference type="AlphaFoldDB" id="A0AAV2VSN3"/>
<gene>
    <name evidence="1" type="ORF">VIBNISOn1_340009</name>
</gene>
<sequence length="41" mass="4803">MFSDLRHLFVPIGKEYQIEKSLRNITSSMDSLRQTGKTMSR</sequence>
<comment type="caution">
    <text evidence="1">The sequence shown here is derived from an EMBL/GenBank/DDBJ whole genome shotgun (WGS) entry which is preliminary data.</text>
</comment>
<dbReference type="EMBL" id="CAOF01000125">
    <property type="protein sequence ID" value="CCO47694.1"/>
    <property type="molecule type" value="Genomic_DNA"/>
</dbReference>
<organism evidence="1 2">
    <name type="scientific">Vibrio nigripulchritudo SOn1</name>
    <dbReference type="NCBI Taxonomy" id="1238450"/>
    <lineage>
        <taxon>Bacteria</taxon>
        <taxon>Pseudomonadati</taxon>
        <taxon>Pseudomonadota</taxon>
        <taxon>Gammaproteobacteria</taxon>
        <taxon>Vibrionales</taxon>
        <taxon>Vibrionaceae</taxon>
        <taxon>Vibrio</taxon>
    </lineage>
</organism>
<accession>A0AAV2VSN3</accession>
<dbReference type="Proteomes" id="UP000018211">
    <property type="component" value="Unassembled WGS sequence"/>
</dbReference>
<evidence type="ECO:0000313" key="2">
    <source>
        <dbReference type="Proteomes" id="UP000018211"/>
    </source>
</evidence>
<protein>
    <submittedName>
        <fullName evidence="1">Uncharacterized protein</fullName>
    </submittedName>
</protein>
<evidence type="ECO:0000313" key="1">
    <source>
        <dbReference type="EMBL" id="CCO47694.1"/>
    </source>
</evidence>